<protein>
    <submittedName>
        <fullName evidence="1">Uncharacterized protein</fullName>
    </submittedName>
</protein>
<evidence type="ECO:0000313" key="1">
    <source>
        <dbReference type="EMBL" id="MCI31931.1"/>
    </source>
</evidence>
<evidence type="ECO:0000313" key="2">
    <source>
        <dbReference type="Proteomes" id="UP000265520"/>
    </source>
</evidence>
<accession>A0A392R5R0</accession>
<proteinExistence type="predicted"/>
<organism evidence="1 2">
    <name type="scientific">Trifolium medium</name>
    <dbReference type="NCBI Taxonomy" id="97028"/>
    <lineage>
        <taxon>Eukaryota</taxon>
        <taxon>Viridiplantae</taxon>
        <taxon>Streptophyta</taxon>
        <taxon>Embryophyta</taxon>
        <taxon>Tracheophyta</taxon>
        <taxon>Spermatophyta</taxon>
        <taxon>Magnoliopsida</taxon>
        <taxon>eudicotyledons</taxon>
        <taxon>Gunneridae</taxon>
        <taxon>Pentapetalae</taxon>
        <taxon>rosids</taxon>
        <taxon>fabids</taxon>
        <taxon>Fabales</taxon>
        <taxon>Fabaceae</taxon>
        <taxon>Papilionoideae</taxon>
        <taxon>50 kb inversion clade</taxon>
        <taxon>NPAAA clade</taxon>
        <taxon>Hologalegina</taxon>
        <taxon>IRL clade</taxon>
        <taxon>Trifolieae</taxon>
        <taxon>Trifolium</taxon>
    </lineage>
</organism>
<comment type="caution">
    <text evidence="1">The sequence shown here is derived from an EMBL/GenBank/DDBJ whole genome shotgun (WGS) entry which is preliminary data.</text>
</comment>
<sequence>MGYVISGNEDWNRQKIIVMFTMFVGQMDIAPLKDRKHVDVYMDLNQNHFNYGIPWIGNKDVYGVEIGVAA</sequence>
<reference evidence="1 2" key="1">
    <citation type="journal article" date="2018" name="Front. Plant Sci.">
        <title>Red Clover (Trifolium pratense) and Zigzag Clover (T. medium) - A Picture of Genomic Similarities and Differences.</title>
        <authorList>
            <person name="Dluhosova J."/>
            <person name="Istvanek J."/>
            <person name="Nedelnik J."/>
            <person name="Repkova J."/>
        </authorList>
    </citation>
    <scope>NUCLEOTIDE SEQUENCE [LARGE SCALE GENOMIC DNA]</scope>
    <source>
        <strain evidence="2">cv. 10/8</strain>
        <tissue evidence="1">Leaf</tissue>
    </source>
</reference>
<keyword evidence="2" id="KW-1185">Reference proteome</keyword>
<dbReference type="AlphaFoldDB" id="A0A392R5R0"/>
<dbReference type="Proteomes" id="UP000265520">
    <property type="component" value="Unassembled WGS sequence"/>
</dbReference>
<name>A0A392R5R0_9FABA</name>
<dbReference type="EMBL" id="LXQA010191280">
    <property type="protein sequence ID" value="MCI31931.1"/>
    <property type="molecule type" value="Genomic_DNA"/>
</dbReference>